<reference evidence="3" key="1">
    <citation type="journal article" date="2019" name="Int. J. Syst. Evol. Microbiol.">
        <title>The Global Catalogue of Microorganisms (GCM) 10K type strain sequencing project: providing services to taxonomists for standard genome sequencing and annotation.</title>
        <authorList>
            <consortium name="The Broad Institute Genomics Platform"/>
            <consortium name="The Broad Institute Genome Sequencing Center for Infectious Disease"/>
            <person name="Wu L."/>
            <person name="Ma J."/>
        </authorList>
    </citation>
    <scope>NUCLEOTIDE SEQUENCE [LARGE SCALE GENOMIC DNA]</scope>
    <source>
        <strain evidence="3">CCUG 58760</strain>
    </source>
</reference>
<keyword evidence="1" id="KW-0812">Transmembrane</keyword>
<dbReference type="InterPro" id="IPR018674">
    <property type="entry name" value="DUF2142_membrane"/>
</dbReference>
<accession>A0ABW0G2F2</accession>
<protein>
    <submittedName>
        <fullName evidence="2">DUF2142 domain-containing protein</fullName>
    </submittedName>
</protein>
<comment type="caution">
    <text evidence="2">The sequence shown here is derived from an EMBL/GenBank/DDBJ whole genome shotgun (WGS) entry which is preliminary data.</text>
</comment>
<sequence length="467" mass="50158">MARGSWADRLLDRVTPQAIFAVIALAAGLVLCFLTPPYQTADENAHFYRSYQVSEGGWKGEVVSVWTGGRLPAGVTRLLDREEASRLIGKSQEKTSRELILRGLDEPWGERIDVTFPNSAIYPPTNYFPQAAGIAAARALGGGPLVSMYAGRVTNLLAYVAVTWAAIRLMPFAPMLLAAVALLPISLFQAATLTADTPLNALSFLFLALSLRAAAGQDGRIDRKPLAARIVIGAMLAAGKSVYAPLLAIGLVRALANRSERTRAVLLAEAAVILVGLAATVAWYATNTEHMISVRSSIDEIDSKAQLAFVLGAPLTYLTIFFDTIAQQTHIYFLTTVGVLGWLDTLLPPWVYDSAPWILALALVTRGRSDGAPPWILRFGLPVLAFGVVFAIFLSLYLSWTPPYRTVVEGVSGRYFIPLLTPVLLAAVLPAIPGRPLNALLRLACAAGFTAMAYGTVVAVIGRYYGA</sequence>
<keyword evidence="3" id="KW-1185">Reference proteome</keyword>
<gene>
    <name evidence="2" type="ORF">ACFPMG_04635</name>
</gene>
<proteinExistence type="predicted"/>
<evidence type="ECO:0000313" key="2">
    <source>
        <dbReference type="EMBL" id="MFC5354287.1"/>
    </source>
</evidence>
<name>A0ABW0G2F2_9PROT</name>
<evidence type="ECO:0000313" key="3">
    <source>
        <dbReference type="Proteomes" id="UP001596166"/>
    </source>
</evidence>
<keyword evidence="1" id="KW-0472">Membrane</keyword>
<feature type="transmembrane region" description="Helical" evidence="1">
    <location>
        <begin position="226"/>
        <end position="252"/>
    </location>
</feature>
<dbReference type="RefSeq" id="WP_376994030.1">
    <property type="nucleotide sequence ID" value="NZ_JBHSLC010000006.1"/>
</dbReference>
<feature type="transmembrane region" description="Helical" evidence="1">
    <location>
        <begin position="14"/>
        <end position="34"/>
    </location>
</feature>
<dbReference type="Pfam" id="PF09913">
    <property type="entry name" value="DUF2142"/>
    <property type="match status" value="1"/>
</dbReference>
<feature type="transmembrane region" description="Helical" evidence="1">
    <location>
        <begin position="307"/>
        <end position="326"/>
    </location>
</feature>
<keyword evidence="1" id="KW-1133">Transmembrane helix</keyword>
<dbReference type="Proteomes" id="UP001596166">
    <property type="component" value="Unassembled WGS sequence"/>
</dbReference>
<feature type="transmembrane region" description="Helical" evidence="1">
    <location>
        <begin position="264"/>
        <end position="286"/>
    </location>
</feature>
<organism evidence="2 3">
    <name type="scientific">Azospirillum himalayense</name>
    <dbReference type="NCBI Taxonomy" id="654847"/>
    <lineage>
        <taxon>Bacteria</taxon>
        <taxon>Pseudomonadati</taxon>
        <taxon>Pseudomonadota</taxon>
        <taxon>Alphaproteobacteria</taxon>
        <taxon>Rhodospirillales</taxon>
        <taxon>Azospirillaceae</taxon>
        <taxon>Azospirillum</taxon>
    </lineage>
</organism>
<dbReference type="EMBL" id="JBHSLC010000006">
    <property type="protein sequence ID" value="MFC5354287.1"/>
    <property type="molecule type" value="Genomic_DNA"/>
</dbReference>
<feature type="transmembrane region" description="Helical" evidence="1">
    <location>
        <begin position="376"/>
        <end position="400"/>
    </location>
</feature>
<feature type="transmembrane region" description="Helical" evidence="1">
    <location>
        <begin position="439"/>
        <end position="465"/>
    </location>
</feature>
<evidence type="ECO:0000256" key="1">
    <source>
        <dbReference type="SAM" id="Phobius"/>
    </source>
</evidence>
<feature type="transmembrane region" description="Helical" evidence="1">
    <location>
        <begin position="156"/>
        <end position="185"/>
    </location>
</feature>
<feature type="transmembrane region" description="Helical" evidence="1">
    <location>
        <begin position="412"/>
        <end position="432"/>
    </location>
</feature>
<feature type="transmembrane region" description="Helical" evidence="1">
    <location>
        <begin position="197"/>
        <end position="214"/>
    </location>
</feature>